<dbReference type="OrthoDB" id="9547406at2759"/>
<dbReference type="GO" id="GO:0005634">
    <property type="term" value="C:nucleus"/>
    <property type="evidence" value="ECO:0007669"/>
    <property type="project" value="TreeGrafter"/>
</dbReference>
<dbReference type="AlphaFoldDB" id="E4XCC2"/>
<dbReference type="GO" id="GO:0010468">
    <property type="term" value="P:regulation of gene expression"/>
    <property type="evidence" value="ECO:0007669"/>
    <property type="project" value="TreeGrafter"/>
</dbReference>
<dbReference type="Proteomes" id="UP000001307">
    <property type="component" value="Unassembled WGS sequence"/>
</dbReference>
<dbReference type="GO" id="GO:0051864">
    <property type="term" value="F:histone H3K36 demethylase activity"/>
    <property type="evidence" value="ECO:0007669"/>
    <property type="project" value="TreeGrafter"/>
</dbReference>
<accession>E4XCC2</accession>
<dbReference type="PANTHER" id="PTHR10694">
    <property type="entry name" value="LYSINE-SPECIFIC DEMETHYLASE"/>
    <property type="match status" value="1"/>
</dbReference>
<dbReference type="SUPFAM" id="SSF51197">
    <property type="entry name" value="Clavaminate synthase-like"/>
    <property type="match status" value="1"/>
</dbReference>
<evidence type="ECO:0000256" key="1">
    <source>
        <dbReference type="SAM" id="MobiDB-lite"/>
    </source>
</evidence>
<evidence type="ECO:0008006" key="6">
    <source>
        <dbReference type="Google" id="ProtNLM"/>
    </source>
</evidence>
<gene>
    <name evidence="4" type="ORF">GSOID_T00007780001</name>
</gene>
<protein>
    <recommendedName>
        <fullName evidence="6">[Histone H3]-trimethyl-L-lysine(9) demethylase</fullName>
    </recommendedName>
</protein>
<feature type="region of interest" description="Disordered" evidence="1">
    <location>
        <begin position="543"/>
        <end position="569"/>
    </location>
</feature>
<reference evidence="4" key="1">
    <citation type="journal article" date="2010" name="Science">
        <title>Plasticity of animal genome architecture unmasked by rapid evolution of a pelagic tunicate.</title>
        <authorList>
            <person name="Denoeud F."/>
            <person name="Henriet S."/>
            <person name="Mungpakdee S."/>
            <person name="Aury J.M."/>
            <person name="Da Silva C."/>
            <person name="Brinkmann H."/>
            <person name="Mikhaleva J."/>
            <person name="Olsen L.C."/>
            <person name="Jubin C."/>
            <person name="Canestro C."/>
            <person name="Bouquet J.M."/>
            <person name="Danks G."/>
            <person name="Poulain J."/>
            <person name="Campsteijn C."/>
            <person name="Adamski M."/>
            <person name="Cross I."/>
            <person name="Yadetie F."/>
            <person name="Muffato M."/>
            <person name="Louis A."/>
            <person name="Butcher S."/>
            <person name="Tsagkogeorga G."/>
            <person name="Konrad A."/>
            <person name="Singh S."/>
            <person name="Jensen M.F."/>
            <person name="Cong E.H."/>
            <person name="Eikeseth-Otteraa H."/>
            <person name="Noel B."/>
            <person name="Anthouard V."/>
            <person name="Porcel B.M."/>
            <person name="Kachouri-Lafond R."/>
            <person name="Nishino A."/>
            <person name="Ugolini M."/>
            <person name="Chourrout P."/>
            <person name="Nishida H."/>
            <person name="Aasland R."/>
            <person name="Huzurbazar S."/>
            <person name="Westhof E."/>
            <person name="Delsuc F."/>
            <person name="Lehrach H."/>
            <person name="Reinhardt R."/>
            <person name="Weissenbach J."/>
            <person name="Roy S.W."/>
            <person name="Artiguenave F."/>
            <person name="Postlethwait J.H."/>
            <person name="Manak J.R."/>
            <person name="Thompson E.M."/>
            <person name="Jaillon O."/>
            <person name="Du Pasquier L."/>
            <person name="Boudinot P."/>
            <person name="Liberles D.A."/>
            <person name="Volff J.N."/>
            <person name="Philippe H."/>
            <person name="Lenhard B."/>
            <person name="Roest Crollius H."/>
            <person name="Wincker P."/>
            <person name="Chourrout D."/>
        </authorList>
    </citation>
    <scope>NUCLEOTIDE SEQUENCE [LARGE SCALE GENOMIC DNA]</scope>
</reference>
<dbReference type="GO" id="GO:0000785">
    <property type="term" value="C:chromatin"/>
    <property type="evidence" value="ECO:0007669"/>
    <property type="project" value="TreeGrafter"/>
</dbReference>
<dbReference type="InParanoid" id="E4XCC2"/>
<proteinExistence type="predicted"/>
<feature type="domain" description="JmjN" evidence="2">
    <location>
        <begin position="23"/>
        <end position="65"/>
    </location>
</feature>
<dbReference type="InterPro" id="IPR003347">
    <property type="entry name" value="JmjC_dom"/>
</dbReference>
<dbReference type="InterPro" id="IPR003349">
    <property type="entry name" value="JmjN"/>
</dbReference>
<dbReference type="GO" id="GO:0032454">
    <property type="term" value="F:histone H3K9 demethylase activity"/>
    <property type="evidence" value="ECO:0007669"/>
    <property type="project" value="TreeGrafter"/>
</dbReference>
<keyword evidence="5" id="KW-1185">Reference proteome</keyword>
<evidence type="ECO:0000259" key="3">
    <source>
        <dbReference type="PROSITE" id="PS51184"/>
    </source>
</evidence>
<dbReference type="PROSITE" id="PS51184">
    <property type="entry name" value="JMJC"/>
    <property type="match status" value="1"/>
</dbReference>
<organism evidence="4">
    <name type="scientific">Oikopleura dioica</name>
    <name type="common">Tunicate</name>
    <dbReference type="NCBI Taxonomy" id="34765"/>
    <lineage>
        <taxon>Eukaryota</taxon>
        <taxon>Metazoa</taxon>
        <taxon>Chordata</taxon>
        <taxon>Tunicata</taxon>
        <taxon>Appendicularia</taxon>
        <taxon>Copelata</taxon>
        <taxon>Oikopleuridae</taxon>
        <taxon>Oikopleura</taxon>
    </lineage>
</organism>
<dbReference type="Pfam" id="PF02375">
    <property type="entry name" value="JmjN"/>
    <property type="match status" value="1"/>
</dbReference>
<name>E4XCC2_OIKDI</name>
<dbReference type="Gene3D" id="2.60.120.650">
    <property type="entry name" value="Cupin"/>
    <property type="match status" value="1"/>
</dbReference>
<evidence type="ECO:0000313" key="5">
    <source>
        <dbReference type="Proteomes" id="UP000001307"/>
    </source>
</evidence>
<dbReference type="Pfam" id="PF02373">
    <property type="entry name" value="JmjC"/>
    <property type="match status" value="1"/>
</dbReference>
<evidence type="ECO:0000259" key="2">
    <source>
        <dbReference type="PROSITE" id="PS51183"/>
    </source>
</evidence>
<evidence type="ECO:0000313" key="4">
    <source>
        <dbReference type="EMBL" id="CBY09247.1"/>
    </source>
</evidence>
<sequence>MATNSIENGKVQYFEVPNHECSILTFRPTFEEFKDMPRYIQYMESKGAHRGGIAKVIPPKEWRHGIHQQNVDSLVIHAPIEQTFQRQGHRVSDGVYESVNIRKKALTVRDFRKMCIHSRYRQPRAENYEDLERKYWKSISYVPPIYGADTNGSLFGEEVNIWNVAKLDTCLDAVNENNRGIQGVTTPYLYFGMWRATFPWHVEDMDLYSINYIHTGAPKTWYAIAPEDGKQRRFETFSSTLIPSLSSKCPAWMRHKTTLINPSLIRANGIKVRKIIHETGEIMITFPYGYHAGFNHGFNVAESTNFATPRWIKFGKEAIRCCCKDDSVNIDMQCFEHFDVPGMPGKSFHEEIVPEPNFDEEPIHWREKFKIGIVRSETDKETINEYIASHKIDRELFYSKYMHSLGEPPQFSSSFDFKIGQKVYVLRNYPRSVLEATVIGRYENTSLIVSSIEESDEHFEIEASDIMDFDGTEREPEIGEIFTILHYPEPTGKKVQNPHELKVRLFEKLRCQYYYLTTTYDGRQAMFPSTKIWSSIDVIPKTHLPNKHKRPQSVKESSNKLPGATKKAK</sequence>
<feature type="domain" description="JmjC" evidence="3">
    <location>
        <begin position="156"/>
        <end position="323"/>
    </location>
</feature>
<dbReference type="PANTHER" id="PTHR10694:SF7">
    <property type="entry name" value="[HISTONE H3]-TRIMETHYL-L-LYSINE(9) DEMETHYLASE"/>
    <property type="match status" value="1"/>
</dbReference>
<dbReference type="PROSITE" id="PS51183">
    <property type="entry name" value="JMJN"/>
    <property type="match status" value="1"/>
</dbReference>
<dbReference type="EMBL" id="FN653035">
    <property type="protein sequence ID" value="CBY09247.1"/>
    <property type="molecule type" value="Genomic_DNA"/>
</dbReference>
<dbReference type="SMART" id="SM00545">
    <property type="entry name" value="JmjN"/>
    <property type="match status" value="1"/>
</dbReference>
<dbReference type="SMART" id="SM00558">
    <property type="entry name" value="JmjC"/>
    <property type="match status" value="1"/>
</dbReference>